<dbReference type="AlphaFoldDB" id="A0A9N8W829"/>
<protein>
    <submittedName>
        <fullName evidence="2">1025_t:CDS:1</fullName>
    </submittedName>
</protein>
<evidence type="ECO:0000313" key="2">
    <source>
        <dbReference type="EMBL" id="CAG8477501.1"/>
    </source>
</evidence>
<feature type="compositionally biased region" description="Low complexity" evidence="1">
    <location>
        <begin position="85"/>
        <end position="100"/>
    </location>
</feature>
<dbReference type="InterPro" id="IPR018811">
    <property type="entry name" value="MRX11"/>
</dbReference>
<dbReference type="PANTHER" id="PTHR28002:SF1">
    <property type="entry name" value="MIOREX COMPLEX COMPONENT 11"/>
    <property type="match status" value="1"/>
</dbReference>
<dbReference type="OrthoDB" id="5580261at2759"/>
<keyword evidence="3" id="KW-1185">Reference proteome</keyword>
<reference evidence="2" key="1">
    <citation type="submission" date="2021-06" db="EMBL/GenBank/DDBJ databases">
        <authorList>
            <person name="Kallberg Y."/>
            <person name="Tangrot J."/>
            <person name="Rosling A."/>
        </authorList>
    </citation>
    <scope>NUCLEOTIDE SEQUENCE</scope>
    <source>
        <strain evidence="2">MT106</strain>
    </source>
</reference>
<proteinExistence type="predicted"/>
<gene>
    <name evidence="2" type="ORF">AGERDE_LOCUS3057</name>
</gene>
<dbReference type="GO" id="GO:0005739">
    <property type="term" value="C:mitochondrion"/>
    <property type="evidence" value="ECO:0007669"/>
    <property type="project" value="TreeGrafter"/>
</dbReference>
<dbReference type="Proteomes" id="UP000789831">
    <property type="component" value="Unassembled WGS sequence"/>
</dbReference>
<accession>A0A9N8W829</accession>
<organism evidence="2 3">
    <name type="scientific">Ambispora gerdemannii</name>
    <dbReference type="NCBI Taxonomy" id="144530"/>
    <lineage>
        <taxon>Eukaryota</taxon>
        <taxon>Fungi</taxon>
        <taxon>Fungi incertae sedis</taxon>
        <taxon>Mucoromycota</taxon>
        <taxon>Glomeromycotina</taxon>
        <taxon>Glomeromycetes</taxon>
        <taxon>Archaeosporales</taxon>
        <taxon>Ambisporaceae</taxon>
        <taxon>Ambispora</taxon>
    </lineage>
</organism>
<feature type="region of interest" description="Disordered" evidence="1">
    <location>
        <begin position="85"/>
        <end position="106"/>
    </location>
</feature>
<dbReference type="PANTHER" id="PTHR28002">
    <property type="entry name" value="MIOREX COMPLEX COMPONENT 11"/>
    <property type="match status" value="1"/>
</dbReference>
<evidence type="ECO:0000256" key="1">
    <source>
        <dbReference type="SAM" id="MobiDB-lite"/>
    </source>
</evidence>
<dbReference type="Pfam" id="PF10306">
    <property type="entry name" value="FLILHELTA"/>
    <property type="match status" value="1"/>
</dbReference>
<sequence>MSRAGFPPSTNSASIPFMITSTSRQKLYELEYTKDQVDSLSPSQALIILSRNFKPETYGAYIRATYQPKKTPELDSDLPPVIQKTTFSSSSHSTPSSSQTDNKSTSPLIKKGWRKYIDQFKSKPASYIISFAILHEITAILPIPLVYLFLDRTGLSIPLPEKIIQDGNQFINKVANYYGWQGFENGTRMAINGATSYAVVKVLLPVRIAACVWLTPWTADKMELAFI</sequence>
<name>A0A9N8W829_9GLOM</name>
<comment type="caution">
    <text evidence="2">The sequence shown here is derived from an EMBL/GenBank/DDBJ whole genome shotgun (WGS) entry which is preliminary data.</text>
</comment>
<dbReference type="EMBL" id="CAJVPL010000276">
    <property type="protein sequence ID" value="CAG8477501.1"/>
    <property type="molecule type" value="Genomic_DNA"/>
</dbReference>
<evidence type="ECO:0000313" key="3">
    <source>
        <dbReference type="Proteomes" id="UP000789831"/>
    </source>
</evidence>